<dbReference type="AlphaFoldDB" id="A0A183M5S4"/>
<keyword evidence="2" id="KW-0472">Membrane</keyword>
<keyword evidence="4" id="KW-1185">Reference proteome</keyword>
<feature type="transmembrane region" description="Helical" evidence="2">
    <location>
        <begin position="87"/>
        <end position="105"/>
    </location>
</feature>
<name>A0A183M5S4_9TREM</name>
<feature type="compositionally biased region" description="Polar residues" evidence="1">
    <location>
        <begin position="1"/>
        <end position="10"/>
    </location>
</feature>
<reference evidence="3 4" key="1">
    <citation type="submission" date="2018-11" db="EMBL/GenBank/DDBJ databases">
        <authorList>
            <consortium name="Pathogen Informatics"/>
        </authorList>
    </citation>
    <scope>NUCLEOTIDE SEQUENCE [LARGE SCALE GENOMIC DNA]</scope>
    <source>
        <strain evidence="3 4">Zambia</strain>
    </source>
</reference>
<organism evidence="3 4">
    <name type="scientific">Schistosoma margrebowiei</name>
    <dbReference type="NCBI Taxonomy" id="48269"/>
    <lineage>
        <taxon>Eukaryota</taxon>
        <taxon>Metazoa</taxon>
        <taxon>Spiralia</taxon>
        <taxon>Lophotrochozoa</taxon>
        <taxon>Platyhelminthes</taxon>
        <taxon>Trematoda</taxon>
        <taxon>Digenea</taxon>
        <taxon>Strigeidida</taxon>
        <taxon>Schistosomatoidea</taxon>
        <taxon>Schistosomatidae</taxon>
        <taxon>Schistosoma</taxon>
    </lineage>
</organism>
<protein>
    <submittedName>
        <fullName evidence="3">Uncharacterized protein</fullName>
    </submittedName>
</protein>
<feature type="compositionally biased region" description="Low complexity" evidence="1">
    <location>
        <begin position="15"/>
        <end position="29"/>
    </location>
</feature>
<accession>A0A183M5S4</accession>
<keyword evidence="2" id="KW-1133">Transmembrane helix</keyword>
<sequence length="156" mass="17827">MTSPSSTTTGAAFETSSSTTLTTQRSTSSEYKELTTQSKITLPASTIPVVHNRTNDQFTRIHSTTTSKPQIDYYLEIEEICDMVSNYILDICFMLFVLINWIYLYSVCSLLQDLYLVAFSSKTLHAIQFTNEFIKPVTCKWAMNFDFTCNDLNYLD</sequence>
<dbReference type="EMBL" id="UZAI01006381">
    <property type="protein sequence ID" value="VDO95147.1"/>
    <property type="molecule type" value="Genomic_DNA"/>
</dbReference>
<evidence type="ECO:0000313" key="4">
    <source>
        <dbReference type="Proteomes" id="UP000277204"/>
    </source>
</evidence>
<gene>
    <name evidence="3" type="ORF">SMRZ_LOCUS11399</name>
</gene>
<keyword evidence="2" id="KW-0812">Transmembrane</keyword>
<dbReference type="Proteomes" id="UP000277204">
    <property type="component" value="Unassembled WGS sequence"/>
</dbReference>
<evidence type="ECO:0000256" key="2">
    <source>
        <dbReference type="SAM" id="Phobius"/>
    </source>
</evidence>
<evidence type="ECO:0000256" key="1">
    <source>
        <dbReference type="SAM" id="MobiDB-lite"/>
    </source>
</evidence>
<evidence type="ECO:0000313" key="3">
    <source>
        <dbReference type="EMBL" id="VDO95147.1"/>
    </source>
</evidence>
<proteinExistence type="predicted"/>
<feature type="region of interest" description="Disordered" evidence="1">
    <location>
        <begin position="1"/>
        <end position="31"/>
    </location>
</feature>